<accession>C5S095</accession>
<dbReference type="eggNOG" id="COG4235">
    <property type="taxonomic scope" value="Bacteria"/>
</dbReference>
<feature type="transmembrane region" description="Helical" evidence="3">
    <location>
        <begin position="58"/>
        <end position="76"/>
    </location>
</feature>
<name>C5S095_9PAST</name>
<dbReference type="PANTHER" id="PTHR47870:SF2">
    <property type="entry name" value="FORMATE-DEPENDENT NITRITE REDUCTASE COMPLEX SUBUNIT NRFF"/>
    <property type="match status" value="1"/>
</dbReference>
<evidence type="ECO:0000259" key="4">
    <source>
        <dbReference type="Pfam" id="PF23914"/>
    </source>
</evidence>
<sequence>MKTREQLNTETYQQAVKFAQSFAEELKTEYLNEATERYQFEQSHNEVISQNKEKLSPLVMLLMFAMLVVMSSAIYWQSGRYQIVQKGEQMHQAFQVQFDLEQKEQKNERYILNLQDRLRQNPNDGNLWYELGQAYVLNNDFASALICYDNAQKVLGEKAAILGAMATADYYQHKQTLTEQTKQWIEKALALDTKESSSLLLLASDAFRNKDYAKAIDYWRKVLDSENEAIDRRAVIQSIQMARQMMQQN</sequence>
<feature type="domain" description="Cytochrome c-type biogenesis protein H TPR" evidence="4">
    <location>
        <begin position="83"/>
        <end position="224"/>
    </location>
</feature>
<dbReference type="GO" id="GO:0005886">
    <property type="term" value="C:plasma membrane"/>
    <property type="evidence" value="ECO:0007669"/>
    <property type="project" value="TreeGrafter"/>
</dbReference>
<keyword evidence="3" id="KW-0812">Transmembrane</keyword>
<keyword evidence="3" id="KW-0472">Membrane</keyword>
<evidence type="ECO:0000256" key="2">
    <source>
        <dbReference type="ARBA" id="ARBA00022803"/>
    </source>
</evidence>
<dbReference type="Pfam" id="PF23914">
    <property type="entry name" value="TPR_CcmH_CycH"/>
    <property type="match status" value="1"/>
</dbReference>
<keyword evidence="2" id="KW-0802">TPR repeat</keyword>
<dbReference type="EMBL" id="ACQL01000068">
    <property type="protein sequence ID" value="EER47612.1"/>
    <property type="molecule type" value="Genomic_DNA"/>
</dbReference>
<evidence type="ECO:0000313" key="5">
    <source>
        <dbReference type="EMBL" id="EER47612.1"/>
    </source>
</evidence>
<dbReference type="Proteomes" id="UP000005532">
    <property type="component" value="Unassembled WGS sequence"/>
</dbReference>
<organism evidence="5 6">
    <name type="scientific">Actinobacillus minor NM305</name>
    <dbReference type="NCBI Taxonomy" id="637911"/>
    <lineage>
        <taxon>Bacteria</taxon>
        <taxon>Pseudomonadati</taxon>
        <taxon>Pseudomonadota</taxon>
        <taxon>Gammaproteobacteria</taxon>
        <taxon>Pasteurellales</taxon>
        <taxon>Pasteurellaceae</taxon>
        <taxon>Actinobacillus</taxon>
    </lineage>
</organism>
<dbReference type="Gene3D" id="1.25.40.10">
    <property type="entry name" value="Tetratricopeptide repeat domain"/>
    <property type="match status" value="1"/>
</dbReference>
<evidence type="ECO:0000313" key="6">
    <source>
        <dbReference type="Proteomes" id="UP000005532"/>
    </source>
</evidence>
<protein>
    <submittedName>
        <fullName evidence="5">Formate-dependent nitrite reductase complex nrfFG subunit</fullName>
    </submittedName>
</protein>
<dbReference type="InterPro" id="IPR019734">
    <property type="entry name" value="TPR_rpt"/>
</dbReference>
<dbReference type="OrthoDB" id="9776053at2"/>
<proteinExistence type="predicted"/>
<dbReference type="AlphaFoldDB" id="C5S095"/>
<reference evidence="5 6" key="1">
    <citation type="journal article" date="2010" name="Vet. Microbiol.">
        <title>Production of haemolysins by strains of the Actinobacillus minor/porcitonsillarum complex.</title>
        <authorList>
            <person name="Arya G."/>
            <person name="Niven D.F."/>
        </authorList>
    </citation>
    <scope>NUCLEOTIDE SEQUENCE [LARGE SCALE GENOMIC DNA]</scope>
    <source>
        <strain evidence="5 6">NM305</strain>
    </source>
</reference>
<dbReference type="RefSeq" id="WP_005823030.1">
    <property type="nucleotide sequence ID" value="NZ_ACQL01000068.1"/>
</dbReference>
<comment type="caution">
    <text evidence="5">The sequence shown here is derived from an EMBL/GenBank/DDBJ whole genome shotgun (WGS) entry which is preliminary data.</text>
</comment>
<dbReference type="PANTHER" id="PTHR47870">
    <property type="entry name" value="CYTOCHROME C-TYPE BIOGENESIS PROTEIN CCMH"/>
    <property type="match status" value="1"/>
</dbReference>
<gene>
    <name evidence="5" type="ORF">AM305_06601</name>
</gene>
<evidence type="ECO:0000256" key="3">
    <source>
        <dbReference type="SAM" id="Phobius"/>
    </source>
</evidence>
<evidence type="ECO:0000256" key="1">
    <source>
        <dbReference type="ARBA" id="ARBA00022737"/>
    </source>
</evidence>
<keyword evidence="3" id="KW-1133">Transmembrane helix</keyword>
<dbReference type="SMART" id="SM00028">
    <property type="entry name" value="TPR"/>
    <property type="match status" value="2"/>
</dbReference>
<dbReference type="SUPFAM" id="SSF48452">
    <property type="entry name" value="TPR-like"/>
    <property type="match status" value="1"/>
</dbReference>
<dbReference type="InterPro" id="IPR051263">
    <property type="entry name" value="C-type_cytochrome_biogenesis"/>
</dbReference>
<dbReference type="InterPro" id="IPR056413">
    <property type="entry name" value="TPR_CcmH_CycH"/>
</dbReference>
<dbReference type="InterPro" id="IPR011990">
    <property type="entry name" value="TPR-like_helical_dom_sf"/>
</dbReference>
<keyword evidence="1" id="KW-0677">Repeat</keyword>